<feature type="signal peptide" evidence="1">
    <location>
        <begin position="1"/>
        <end position="16"/>
    </location>
</feature>
<reference evidence="3" key="1">
    <citation type="submission" date="2016-11" db="UniProtKB">
        <authorList>
            <consortium name="WormBaseParasite"/>
        </authorList>
    </citation>
    <scope>IDENTIFICATION</scope>
</reference>
<evidence type="ECO:0000256" key="1">
    <source>
        <dbReference type="SAM" id="SignalP"/>
    </source>
</evidence>
<dbReference type="AlphaFoldDB" id="A0A1I7Y7H2"/>
<evidence type="ECO:0000313" key="3">
    <source>
        <dbReference type="WBParaSite" id="L893_g13260.t2"/>
    </source>
</evidence>
<accession>A0A1I7Y7H2</accession>
<keyword evidence="1" id="KW-0732">Signal</keyword>
<protein>
    <submittedName>
        <fullName evidence="3">40S ribosomal protein S25</fullName>
    </submittedName>
</protein>
<evidence type="ECO:0000313" key="2">
    <source>
        <dbReference type="Proteomes" id="UP000095287"/>
    </source>
</evidence>
<dbReference type="Proteomes" id="UP000095287">
    <property type="component" value="Unplaced"/>
</dbReference>
<keyword evidence="2" id="KW-1185">Reference proteome</keyword>
<name>A0A1I7Y7H2_9BILA</name>
<proteinExistence type="predicted"/>
<sequence>MPAIMMSFALPTVANGTALLAPTACEAIVLNYKSAYIGFPAFLLIVLDITAFCPEGEGAPLRSLKIVPPCVDPPLLLCLMCCADLRLCPLVQFSAASEVHAQMAVSMQSLQAPEQLPCSSKDSHEDVFVHVITKNKEVVILSLNHLKVLPNIYSRWKIQKKKRNAEKNTVCFPTVKAEHLLSIRDLLDHVRTGAHPKALPAQSSNYTAADLHEILGTLNLLGCDTGKLLKENGYLPKNV</sequence>
<feature type="chain" id="PRO_5009311833" evidence="1">
    <location>
        <begin position="17"/>
        <end position="239"/>
    </location>
</feature>
<dbReference type="WBParaSite" id="L893_g13260.t2">
    <property type="protein sequence ID" value="L893_g13260.t2"/>
    <property type="gene ID" value="L893_g13260"/>
</dbReference>
<organism evidence="2 3">
    <name type="scientific">Steinernema glaseri</name>
    <dbReference type="NCBI Taxonomy" id="37863"/>
    <lineage>
        <taxon>Eukaryota</taxon>
        <taxon>Metazoa</taxon>
        <taxon>Ecdysozoa</taxon>
        <taxon>Nematoda</taxon>
        <taxon>Chromadorea</taxon>
        <taxon>Rhabditida</taxon>
        <taxon>Tylenchina</taxon>
        <taxon>Panagrolaimomorpha</taxon>
        <taxon>Strongyloidoidea</taxon>
        <taxon>Steinernematidae</taxon>
        <taxon>Steinernema</taxon>
    </lineage>
</organism>